<dbReference type="InterPro" id="IPR026893">
    <property type="entry name" value="Tyr/Ser_Pase_IphP-type"/>
</dbReference>
<accession>A0A5M6IQN0</accession>
<comment type="similarity">
    <text evidence="1">Belongs to the protein-tyrosine phosphatase family.</text>
</comment>
<protein>
    <submittedName>
        <fullName evidence="2">Tyrosine-protein phosphatase</fullName>
    </submittedName>
</protein>
<proteinExistence type="inferred from homology"/>
<gene>
    <name evidence="2" type="ORF">F1189_22600</name>
</gene>
<name>A0A5M6IQN0_9PROT</name>
<dbReference type="OrthoDB" id="9814896at2"/>
<sequence length="260" mass="28415">MCRHVQVPEFPPVSDHADLPRCLALEGVTNLRDLGGWPVAGGGRVRFGQVFRSASLGRLTDADARVLTDSFLRTVVDLRGEKERVRWPSRLDALPGVEVRFLPIDPSLGASLHDIAAAPEAAIGVMHRAYAAYAFDWAHRYADLFGLLLQETRRPLLFHCTAGKDRTGFGAALLLAALGVEWEAIRADYIATNRLWRGDPEVAASLPPAIADVLLRVHVELIDGVFAAIREAHGSLAAYLDERIGLDAARCDRLRAALID</sequence>
<dbReference type="InterPro" id="IPR016130">
    <property type="entry name" value="Tyr_Pase_AS"/>
</dbReference>
<dbReference type="PANTHER" id="PTHR31126">
    <property type="entry name" value="TYROSINE-PROTEIN PHOSPHATASE"/>
    <property type="match status" value="1"/>
</dbReference>
<dbReference type="SUPFAM" id="SSF52799">
    <property type="entry name" value="(Phosphotyrosine protein) phosphatases II"/>
    <property type="match status" value="1"/>
</dbReference>
<reference evidence="2 3" key="1">
    <citation type="submission" date="2019-09" db="EMBL/GenBank/DDBJ databases">
        <title>Genome sequence of Rhodovastum atsumiense, a diverse member of the Acetobacteraceae family of non-sulfur purple photosynthetic bacteria.</title>
        <authorList>
            <person name="Meyer T."/>
            <person name="Kyndt J."/>
        </authorList>
    </citation>
    <scope>NUCLEOTIDE SEQUENCE [LARGE SCALE GENOMIC DNA]</scope>
    <source>
        <strain evidence="2 3">DSM 21279</strain>
    </source>
</reference>
<organism evidence="2 3">
    <name type="scientific">Rhodovastum atsumiense</name>
    <dbReference type="NCBI Taxonomy" id="504468"/>
    <lineage>
        <taxon>Bacteria</taxon>
        <taxon>Pseudomonadati</taxon>
        <taxon>Pseudomonadota</taxon>
        <taxon>Alphaproteobacteria</taxon>
        <taxon>Acetobacterales</taxon>
        <taxon>Acetobacteraceae</taxon>
        <taxon>Rhodovastum</taxon>
    </lineage>
</organism>
<dbReference type="Pfam" id="PF13350">
    <property type="entry name" value="Y_phosphatase3"/>
    <property type="match status" value="1"/>
</dbReference>
<dbReference type="EMBL" id="VWPK01000044">
    <property type="protein sequence ID" value="KAA5609785.1"/>
    <property type="molecule type" value="Genomic_DNA"/>
</dbReference>
<dbReference type="Gene3D" id="3.90.190.10">
    <property type="entry name" value="Protein tyrosine phosphatase superfamily"/>
    <property type="match status" value="1"/>
</dbReference>
<evidence type="ECO:0000256" key="1">
    <source>
        <dbReference type="ARBA" id="ARBA00009580"/>
    </source>
</evidence>
<keyword evidence="3" id="KW-1185">Reference proteome</keyword>
<dbReference type="Proteomes" id="UP000325255">
    <property type="component" value="Unassembled WGS sequence"/>
</dbReference>
<dbReference type="AlphaFoldDB" id="A0A5M6IQN0"/>
<dbReference type="InterPro" id="IPR029021">
    <property type="entry name" value="Prot-tyrosine_phosphatase-like"/>
</dbReference>
<dbReference type="GO" id="GO:0004721">
    <property type="term" value="F:phosphoprotein phosphatase activity"/>
    <property type="evidence" value="ECO:0007669"/>
    <property type="project" value="InterPro"/>
</dbReference>
<evidence type="ECO:0000313" key="3">
    <source>
        <dbReference type="Proteomes" id="UP000325255"/>
    </source>
</evidence>
<comment type="caution">
    <text evidence="2">The sequence shown here is derived from an EMBL/GenBank/DDBJ whole genome shotgun (WGS) entry which is preliminary data.</text>
</comment>
<dbReference type="PROSITE" id="PS00383">
    <property type="entry name" value="TYR_PHOSPHATASE_1"/>
    <property type="match status" value="1"/>
</dbReference>
<dbReference type="PANTHER" id="PTHR31126:SF1">
    <property type="entry name" value="TYROSINE SPECIFIC PROTEIN PHOSPHATASES DOMAIN-CONTAINING PROTEIN"/>
    <property type="match status" value="1"/>
</dbReference>
<evidence type="ECO:0000313" key="2">
    <source>
        <dbReference type="EMBL" id="KAA5609785.1"/>
    </source>
</evidence>